<evidence type="ECO:0008006" key="3">
    <source>
        <dbReference type="Google" id="ProtNLM"/>
    </source>
</evidence>
<dbReference type="Proteomes" id="UP000018126">
    <property type="component" value="Unassembled WGS sequence"/>
</dbReference>
<keyword evidence="2" id="KW-1185">Reference proteome</keyword>
<protein>
    <recommendedName>
        <fullName evidence="3">RiboL-PSP-HEPN domain-containing protein</fullName>
    </recommendedName>
</protein>
<organism evidence="1 2">
    <name type="scientific">Vagococcus lutrae LBD1</name>
    <dbReference type="NCBI Taxonomy" id="1408226"/>
    <lineage>
        <taxon>Bacteria</taxon>
        <taxon>Bacillati</taxon>
        <taxon>Bacillota</taxon>
        <taxon>Bacilli</taxon>
        <taxon>Lactobacillales</taxon>
        <taxon>Enterococcaceae</taxon>
        <taxon>Vagococcus</taxon>
    </lineage>
</organism>
<dbReference type="RefSeq" id="WP_023606140.1">
    <property type="nucleotide sequence ID" value="NZ_AYSH01000010.1"/>
</dbReference>
<evidence type="ECO:0000313" key="2">
    <source>
        <dbReference type="Proteomes" id="UP000018126"/>
    </source>
</evidence>
<dbReference type="EMBL" id="AYSH01000010">
    <property type="protein sequence ID" value="EST90242.1"/>
    <property type="molecule type" value="Genomic_DNA"/>
</dbReference>
<comment type="caution">
    <text evidence="1">The sequence shown here is derived from an EMBL/GenBank/DDBJ whole genome shotgun (WGS) entry which is preliminary data.</text>
</comment>
<gene>
    <name evidence="1" type="ORF">T233_00808</name>
</gene>
<name>V6Q643_9ENTE</name>
<reference evidence="1 2" key="1">
    <citation type="journal article" date="2013" name="Genome Announc.">
        <title>High-Quality Draft Genome Sequence of Vagococcus lutrae Strain LBD1, Isolated from the Largemouth Bass Micropterus salmoides.</title>
        <authorList>
            <person name="Lebreton F."/>
            <person name="Valentino M.D."/>
            <person name="Duncan L.B."/>
            <person name="Zeng Q."/>
            <person name="Manson McGuire A."/>
            <person name="Earl A.M."/>
            <person name="Gilmore M.S."/>
        </authorList>
    </citation>
    <scope>NUCLEOTIDE SEQUENCE [LARGE SCALE GENOMIC DNA]</scope>
    <source>
        <strain evidence="1 2">LBD1</strain>
    </source>
</reference>
<proteinExistence type="predicted"/>
<evidence type="ECO:0000313" key="1">
    <source>
        <dbReference type="EMBL" id="EST90242.1"/>
    </source>
</evidence>
<sequence length="283" mass="33623">MIYEFDHEETLQEIKENFLKIIDLSNSLADNTSKYREFYTEVGLEFSVAKEAIKKAEYSLLIDCYTYSERLLKNTIYHCLEFKSNNNRHINNFISKKLDPEKFSPSPKFKDFEVELNSLNSGFKFLLNVNFSKVEIYNSMINSRHRYAHSNVYPVDIRESKNDLLEILEYLGWECNMFLNHFERHCELESLFKCIISDSQKLKKIQSGKIIRNLTEQESYKINIKDFRTNVRLFNRKYLENLSDVSVFKSVLVEFEKIENLNFNINKGKELAKVCIDLNNCLR</sequence>
<dbReference type="AlphaFoldDB" id="V6Q643"/>
<accession>V6Q643</accession>
<dbReference type="STRING" id="1408226.T233_00808"/>